<dbReference type="EMBL" id="BARU01005081">
    <property type="protein sequence ID" value="GAH26434.1"/>
    <property type="molecule type" value="Genomic_DNA"/>
</dbReference>
<keyword evidence="1" id="KW-0812">Transmembrane</keyword>
<name>X1FAK6_9ZZZZ</name>
<accession>X1FAK6</accession>
<evidence type="ECO:0000313" key="2">
    <source>
        <dbReference type="EMBL" id="GAH26434.1"/>
    </source>
</evidence>
<protein>
    <submittedName>
        <fullName evidence="2">Uncharacterized protein</fullName>
    </submittedName>
</protein>
<sequence length="113" mass="12545">MTRSELLSGTWIIASFLALINVIIALTIHIATSTNFDFFTAANLMIPEFGVMLIIGACLMGRQPLEDEKRYDEDGNPTKSWKYAIIGKKILLSSVFLLAFTGLFFILGLVFPP</sequence>
<feature type="transmembrane region" description="Helical" evidence="1">
    <location>
        <begin position="38"/>
        <end position="60"/>
    </location>
</feature>
<dbReference type="AlphaFoldDB" id="X1FAK6"/>
<proteinExistence type="predicted"/>
<feature type="transmembrane region" description="Helical" evidence="1">
    <location>
        <begin position="12"/>
        <end position="32"/>
    </location>
</feature>
<keyword evidence="1" id="KW-0472">Membrane</keyword>
<keyword evidence="1" id="KW-1133">Transmembrane helix</keyword>
<feature type="transmembrane region" description="Helical" evidence="1">
    <location>
        <begin position="90"/>
        <end position="111"/>
    </location>
</feature>
<reference evidence="2" key="1">
    <citation type="journal article" date="2014" name="Front. Microbiol.">
        <title>High frequency of phylogenetically diverse reductive dehalogenase-homologous genes in deep subseafloor sedimentary metagenomes.</title>
        <authorList>
            <person name="Kawai M."/>
            <person name="Futagami T."/>
            <person name="Toyoda A."/>
            <person name="Takaki Y."/>
            <person name="Nishi S."/>
            <person name="Hori S."/>
            <person name="Arai W."/>
            <person name="Tsubouchi T."/>
            <person name="Morono Y."/>
            <person name="Uchiyama I."/>
            <person name="Ito T."/>
            <person name="Fujiyama A."/>
            <person name="Inagaki F."/>
            <person name="Takami H."/>
        </authorList>
    </citation>
    <scope>NUCLEOTIDE SEQUENCE</scope>
    <source>
        <strain evidence="2">Expedition CK06-06</strain>
    </source>
</reference>
<gene>
    <name evidence="2" type="ORF">S03H2_09772</name>
</gene>
<organism evidence="2">
    <name type="scientific">marine sediment metagenome</name>
    <dbReference type="NCBI Taxonomy" id="412755"/>
    <lineage>
        <taxon>unclassified sequences</taxon>
        <taxon>metagenomes</taxon>
        <taxon>ecological metagenomes</taxon>
    </lineage>
</organism>
<comment type="caution">
    <text evidence="2">The sequence shown here is derived from an EMBL/GenBank/DDBJ whole genome shotgun (WGS) entry which is preliminary data.</text>
</comment>
<evidence type="ECO:0000256" key="1">
    <source>
        <dbReference type="SAM" id="Phobius"/>
    </source>
</evidence>